<evidence type="ECO:0000313" key="3">
    <source>
        <dbReference type="Proteomes" id="UP000784294"/>
    </source>
</evidence>
<sequence length="645" mass="65959">SSSTPTLTASSSSASSDSSSSTASSDSRSTSSGCSDQDGPRQRVSSADLLGPRRRSSHIDRPVPISERMSRHTRHFDESTSRKHQHQHRHRRQRRQVTANGKGPNSVSPLPPSVPTILCNAGQQTDEASLLRVAGVLDLGNGHAAGTNVNSRLDDDEWELVECNESDCEECHSADSNGALVTGPLQSTRHSSSTTGPFSPSGLPLTCIGSNTSAAGSSSSGAGGGGSRIGLPDGGMTSSEAGGPSEMIRFSPDSQDPLSSSLRGYHIFDRIPPATGHSTIGEHGHLPSESALPSLRAYLPYQMSQLQSGLVRVPICGGNSSGGSASGLDTTAIRSADLSRQGLVVGGSQSTGPGSCGNVANSGGTRAQVPASGNGCQGQPVRFVQSAYPIVATTTVASPSLMSHAQPSSYPVHCSIPKPVAFGQIFSGHPPTSSLATTSPISSLQATGLAVNVFGFKADSNGNSSPVVTATGSDATSFLQTDGFGLVQRQHSYGSSSSGRGEAVGDTVGLLGHFRGQRKDSLSYKFLFYSRAFLFLPRVSSSGGGHSNSSSCSNSSIAPFPHAGQALLSPTGPPHLMPGPIPSVGLEVTANSGFIPHGFDGTALLSPTGPPHLMPGPIPSVGLEVTANSGFVPHGFDGTASTGFR</sequence>
<accession>A0A3S5CUF5</accession>
<dbReference type="AlphaFoldDB" id="A0A3S5CUF5"/>
<dbReference type="Proteomes" id="UP000784294">
    <property type="component" value="Unassembled WGS sequence"/>
</dbReference>
<reference evidence="2" key="1">
    <citation type="submission" date="2018-11" db="EMBL/GenBank/DDBJ databases">
        <authorList>
            <consortium name="Pathogen Informatics"/>
        </authorList>
    </citation>
    <scope>NUCLEOTIDE SEQUENCE</scope>
</reference>
<evidence type="ECO:0000256" key="1">
    <source>
        <dbReference type="SAM" id="MobiDB-lite"/>
    </source>
</evidence>
<keyword evidence="3" id="KW-1185">Reference proteome</keyword>
<feature type="compositionally biased region" description="Low complexity" evidence="1">
    <location>
        <begin position="191"/>
        <end position="202"/>
    </location>
</feature>
<feature type="non-terminal residue" evidence="2">
    <location>
        <position position="1"/>
    </location>
</feature>
<feature type="region of interest" description="Disordered" evidence="1">
    <location>
        <begin position="1"/>
        <end position="111"/>
    </location>
</feature>
<comment type="caution">
    <text evidence="2">The sequence shown here is derived from an EMBL/GenBank/DDBJ whole genome shotgun (WGS) entry which is preliminary data.</text>
</comment>
<dbReference type="EMBL" id="CAAALY010256357">
    <property type="protein sequence ID" value="VEL37920.1"/>
    <property type="molecule type" value="Genomic_DNA"/>
</dbReference>
<gene>
    <name evidence="2" type="ORF">PXEA_LOCUS31360</name>
</gene>
<proteinExistence type="predicted"/>
<organism evidence="2 3">
    <name type="scientific">Protopolystoma xenopodis</name>
    <dbReference type="NCBI Taxonomy" id="117903"/>
    <lineage>
        <taxon>Eukaryota</taxon>
        <taxon>Metazoa</taxon>
        <taxon>Spiralia</taxon>
        <taxon>Lophotrochozoa</taxon>
        <taxon>Platyhelminthes</taxon>
        <taxon>Monogenea</taxon>
        <taxon>Polyopisthocotylea</taxon>
        <taxon>Polystomatidea</taxon>
        <taxon>Polystomatidae</taxon>
        <taxon>Protopolystoma</taxon>
    </lineage>
</organism>
<feature type="compositionally biased region" description="Basic residues" evidence="1">
    <location>
        <begin position="82"/>
        <end position="95"/>
    </location>
</feature>
<feature type="region of interest" description="Disordered" evidence="1">
    <location>
        <begin position="179"/>
        <end position="261"/>
    </location>
</feature>
<evidence type="ECO:0000313" key="2">
    <source>
        <dbReference type="EMBL" id="VEL37920.1"/>
    </source>
</evidence>
<protein>
    <submittedName>
        <fullName evidence="2">Uncharacterized protein</fullName>
    </submittedName>
</protein>
<name>A0A3S5CUF5_9PLAT</name>
<feature type="compositionally biased region" description="Low complexity" evidence="1">
    <location>
        <begin position="251"/>
        <end position="261"/>
    </location>
</feature>
<feature type="compositionally biased region" description="Low complexity" evidence="1">
    <location>
        <begin position="1"/>
        <end position="36"/>
    </location>
</feature>